<dbReference type="InterPro" id="IPR053160">
    <property type="entry name" value="MFS_DHA3_Transporter"/>
</dbReference>
<accession>A0ABN0UTA5</accession>
<dbReference type="Proteomes" id="UP001500967">
    <property type="component" value="Unassembled WGS sequence"/>
</dbReference>
<proteinExistence type="predicted"/>
<evidence type="ECO:0000313" key="3">
    <source>
        <dbReference type="Proteomes" id="UP001500967"/>
    </source>
</evidence>
<dbReference type="CDD" id="cd06174">
    <property type="entry name" value="MFS"/>
    <property type="match status" value="1"/>
</dbReference>
<comment type="caution">
    <text evidence="2">The sequence shown here is derived from an EMBL/GenBank/DDBJ whole genome shotgun (WGS) entry which is preliminary data.</text>
</comment>
<sequence>MAAYRVYLGISFALAATTGLVYTTVVVYRVDAAGLNPLQLVLVGTVLEAAYFGFQLPTGVLADLGSSRACVVFGVAVLGAGLLVEGAWPTFAGILAAQVVGALGYALVSGALEAWIAGEVGTGDLTRVYLRGSQAGLAGTLLGTAASGPVAGGRLNLPLLTGGALLLATAAVLVVVMPERARTRPDSEPGAVETVRAAWRLIRVRPAFVLVFVVVALVGGWSEAIDRLWGAHLLANHRLPGPDATLWFSLLGVVATLLGLVVTQVLATRTAETLRTLLAIVAALLGTTIVFGLATNVWVAIGAALALAAARTAFAPVLSAWLVERTDPGVRATVLSTRDMFDATGQVLGGPALGAIGTWWSLRAALLAGASALAPAAVLLITARRRLRAATAPGTTTAPRPESTR</sequence>
<feature type="transmembrane region" description="Helical" evidence="1">
    <location>
        <begin position="245"/>
        <end position="267"/>
    </location>
</feature>
<feature type="transmembrane region" description="Helical" evidence="1">
    <location>
        <begin position="69"/>
        <end position="88"/>
    </location>
</feature>
<feature type="transmembrane region" description="Helical" evidence="1">
    <location>
        <begin position="7"/>
        <end position="28"/>
    </location>
</feature>
<feature type="transmembrane region" description="Helical" evidence="1">
    <location>
        <begin position="274"/>
        <end position="294"/>
    </location>
</feature>
<reference evidence="2 3" key="1">
    <citation type="journal article" date="2019" name="Int. J. Syst. Evol. Microbiol.">
        <title>The Global Catalogue of Microorganisms (GCM) 10K type strain sequencing project: providing services to taxonomists for standard genome sequencing and annotation.</title>
        <authorList>
            <consortium name="The Broad Institute Genomics Platform"/>
            <consortium name="The Broad Institute Genome Sequencing Center for Infectious Disease"/>
            <person name="Wu L."/>
            <person name="Ma J."/>
        </authorList>
    </citation>
    <scope>NUCLEOTIDE SEQUENCE [LARGE SCALE GENOMIC DNA]</scope>
    <source>
        <strain evidence="2 3">JCM 10425</strain>
    </source>
</reference>
<name>A0ABN0UTA5_9ACTN</name>
<dbReference type="PANTHER" id="PTHR23530">
    <property type="entry name" value="TRANSPORT PROTEIN-RELATED"/>
    <property type="match status" value="1"/>
</dbReference>
<dbReference type="PANTHER" id="PTHR23530:SF1">
    <property type="entry name" value="PERMEASE, MAJOR FACILITATOR SUPERFAMILY-RELATED"/>
    <property type="match status" value="1"/>
</dbReference>
<dbReference type="InterPro" id="IPR036259">
    <property type="entry name" value="MFS_trans_sf"/>
</dbReference>
<dbReference type="EMBL" id="BAAAGX010000020">
    <property type="protein sequence ID" value="GAA0260780.1"/>
    <property type="molecule type" value="Genomic_DNA"/>
</dbReference>
<dbReference type="SUPFAM" id="SSF103473">
    <property type="entry name" value="MFS general substrate transporter"/>
    <property type="match status" value="1"/>
</dbReference>
<feature type="transmembrane region" description="Helical" evidence="1">
    <location>
        <begin position="206"/>
        <end position="225"/>
    </location>
</feature>
<feature type="transmembrane region" description="Helical" evidence="1">
    <location>
        <begin position="128"/>
        <end position="151"/>
    </location>
</feature>
<protein>
    <submittedName>
        <fullName evidence="2">Tetracycline efflux MFS transporter TetA(P)</fullName>
    </submittedName>
</protein>
<gene>
    <name evidence="2" type="primary">tetA(P)</name>
    <name evidence="2" type="ORF">GCM10009539_52870</name>
</gene>
<feature type="transmembrane region" description="Helical" evidence="1">
    <location>
        <begin position="40"/>
        <end position="62"/>
    </location>
</feature>
<feature type="transmembrane region" description="Helical" evidence="1">
    <location>
        <begin position="94"/>
        <end position="116"/>
    </location>
</feature>
<feature type="transmembrane region" description="Helical" evidence="1">
    <location>
        <begin position="366"/>
        <end position="383"/>
    </location>
</feature>
<dbReference type="Gene3D" id="1.20.1250.20">
    <property type="entry name" value="MFS general substrate transporter like domains"/>
    <property type="match status" value="1"/>
</dbReference>
<evidence type="ECO:0000313" key="2">
    <source>
        <dbReference type="EMBL" id="GAA0260780.1"/>
    </source>
</evidence>
<keyword evidence="1" id="KW-1133">Transmembrane helix</keyword>
<evidence type="ECO:0000256" key="1">
    <source>
        <dbReference type="SAM" id="Phobius"/>
    </source>
</evidence>
<keyword evidence="1" id="KW-0812">Transmembrane</keyword>
<keyword evidence="1" id="KW-0472">Membrane</keyword>
<keyword evidence="3" id="KW-1185">Reference proteome</keyword>
<organism evidence="2 3">
    <name type="scientific">Cryptosporangium japonicum</name>
    <dbReference type="NCBI Taxonomy" id="80872"/>
    <lineage>
        <taxon>Bacteria</taxon>
        <taxon>Bacillati</taxon>
        <taxon>Actinomycetota</taxon>
        <taxon>Actinomycetes</taxon>
        <taxon>Cryptosporangiales</taxon>
        <taxon>Cryptosporangiaceae</taxon>
        <taxon>Cryptosporangium</taxon>
    </lineage>
</organism>
<feature type="transmembrane region" description="Helical" evidence="1">
    <location>
        <begin position="157"/>
        <end position="177"/>
    </location>
</feature>